<keyword evidence="5" id="KW-0378">Hydrolase</keyword>
<dbReference type="Gene3D" id="3.90.70.10">
    <property type="entry name" value="Cysteine proteinases"/>
    <property type="match status" value="1"/>
</dbReference>
<proteinExistence type="predicted"/>
<sequence length="675" mass="74930">MTPLEEQREREDVELLAGMMGGGVGPDEALRVLRKHKGDVQKAADAMLSGDRGEEDIISAWHNTSPSTQITAYDPASSGVPQATQASSSTLIDLTSDDNDARTWQLEPSQNEAKFGPSERAPDPAFQMVTTNTPIDTNHDERTLNDAIQASLADFNADELELFPVEQTVREGGRPIALRTESPGIAYAALTIQALFHVPQVRESMAKLRLPDIDTELPRDSNDAGAAQTIWSLVELFVNLDLAQLSAIIDKDVLRSLGQYPWNGSTDSLGDLTNEFIKCFGSLVDSFLNAQKPEDAAESHLFYFHHGQAESRGSSFKIEKNGIQGCVVAVEVGETFAPNDLISRLSVNLSRYNGSSSVHDLIFEPSDLAMFQLKPYVNHAKSAFPSGPPSAKSSREPFVFPKLLYLDRFLLENLPLANEKRMLEREMITEISELTKRKESLTTFNNRDALKDLRASLHYYEHVAEDRGDPDRQAALQRTAQKLKNILEANVAHVDEIDGRIEKLQADISKIFDCPELQKHQYDLRAVLMHTGLPGRKQIYSYVQDKQGVWWKTVDHSVTEVPEETVLTDPAGLHLNAGPYLLIYSRHLSEEQINAPVVWPKIFADNVEAANRTLFSLLQSEPDAAPEKRVPASLAANSSMSSLSFPFTQASLSDRTPLQEDSFSMDVSVESQTQR</sequence>
<dbReference type="InterPro" id="IPR001394">
    <property type="entry name" value="Peptidase_C19_UCH"/>
</dbReference>
<dbReference type="InterPro" id="IPR015940">
    <property type="entry name" value="UBA"/>
</dbReference>
<dbReference type="PANTHER" id="PTHR43982:SF6">
    <property type="entry name" value="UBIQUITIN CARBOXYL-TERMINAL HYDROLASE 2-RELATED"/>
    <property type="match status" value="1"/>
</dbReference>
<dbReference type="Pfam" id="PF00443">
    <property type="entry name" value="UCH"/>
    <property type="match status" value="1"/>
</dbReference>
<dbReference type="PANTHER" id="PTHR43982">
    <property type="entry name" value="UBIQUITIN CARBOXYL-TERMINAL HYDROLASE"/>
    <property type="match status" value="1"/>
</dbReference>
<evidence type="ECO:0000259" key="8">
    <source>
        <dbReference type="PROSITE" id="PS50030"/>
    </source>
</evidence>
<dbReference type="SUPFAM" id="SSF54001">
    <property type="entry name" value="Cysteine proteinases"/>
    <property type="match status" value="1"/>
</dbReference>
<dbReference type="GO" id="GO:0016579">
    <property type="term" value="P:protein deubiquitination"/>
    <property type="evidence" value="ECO:0007669"/>
    <property type="project" value="InterPro"/>
</dbReference>
<dbReference type="PROSITE" id="PS50030">
    <property type="entry name" value="UBA"/>
    <property type="match status" value="1"/>
</dbReference>
<dbReference type="GO" id="GO:0004843">
    <property type="term" value="F:cysteine-type deubiquitinase activity"/>
    <property type="evidence" value="ECO:0007669"/>
    <property type="project" value="UniProtKB-EC"/>
</dbReference>
<evidence type="ECO:0000256" key="6">
    <source>
        <dbReference type="ARBA" id="ARBA00022807"/>
    </source>
</evidence>
<evidence type="ECO:0000313" key="9">
    <source>
        <dbReference type="EMBL" id="RDB17332.1"/>
    </source>
</evidence>
<comment type="catalytic activity">
    <reaction evidence="1">
        <text>Thiol-dependent hydrolysis of ester, thioester, amide, peptide and isopeptide bonds formed by the C-terminal Gly of ubiquitin (a 76-residue protein attached to proteins as an intracellular targeting signal).</text>
        <dbReference type="EC" id="3.4.19.12"/>
    </reaction>
</comment>
<keyword evidence="10" id="KW-1185">Reference proteome</keyword>
<dbReference type="GO" id="GO:0061136">
    <property type="term" value="P:regulation of proteasomal protein catabolic process"/>
    <property type="evidence" value="ECO:0007669"/>
    <property type="project" value="TreeGrafter"/>
</dbReference>
<protein>
    <recommendedName>
        <fullName evidence="2">ubiquitinyl hydrolase 1</fullName>
        <ecNumber evidence="2">3.4.19.12</ecNumber>
    </recommendedName>
</protein>
<dbReference type="STRING" id="39966.A0A369J7E7"/>
<evidence type="ECO:0000256" key="1">
    <source>
        <dbReference type="ARBA" id="ARBA00000707"/>
    </source>
</evidence>
<name>A0A369J7E7_HYPMA</name>
<evidence type="ECO:0000256" key="4">
    <source>
        <dbReference type="ARBA" id="ARBA00022786"/>
    </source>
</evidence>
<dbReference type="GO" id="GO:0043161">
    <property type="term" value="P:proteasome-mediated ubiquitin-dependent protein catabolic process"/>
    <property type="evidence" value="ECO:0007669"/>
    <property type="project" value="InterPro"/>
</dbReference>
<dbReference type="Proteomes" id="UP000076154">
    <property type="component" value="Unassembled WGS sequence"/>
</dbReference>
<organism evidence="9 10">
    <name type="scientific">Hypsizygus marmoreus</name>
    <name type="common">White beech mushroom</name>
    <name type="synonym">Agaricus marmoreus</name>
    <dbReference type="NCBI Taxonomy" id="39966"/>
    <lineage>
        <taxon>Eukaryota</taxon>
        <taxon>Fungi</taxon>
        <taxon>Dikarya</taxon>
        <taxon>Basidiomycota</taxon>
        <taxon>Agaricomycotina</taxon>
        <taxon>Agaricomycetes</taxon>
        <taxon>Agaricomycetidae</taxon>
        <taxon>Agaricales</taxon>
        <taxon>Tricholomatineae</taxon>
        <taxon>Lyophyllaceae</taxon>
        <taxon>Hypsizygus</taxon>
    </lineage>
</organism>
<evidence type="ECO:0000256" key="5">
    <source>
        <dbReference type="ARBA" id="ARBA00022801"/>
    </source>
</evidence>
<dbReference type="InterPro" id="IPR044635">
    <property type="entry name" value="UBP14-like"/>
</dbReference>
<dbReference type="InterPro" id="IPR038765">
    <property type="entry name" value="Papain-like_cys_pep_sf"/>
</dbReference>
<evidence type="ECO:0000313" key="10">
    <source>
        <dbReference type="Proteomes" id="UP000076154"/>
    </source>
</evidence>
<gene>
    <name evidence="9" type="ORF">Hypma_001785</name>
</gene>
<evidence type="ECO:0000256" key="3">
    <source>
        <dbReference type="ARBA" id="ARBA00022670"/>
    </source>
</evidence>
<reference evidence="9" key="1">
    <citation type="submission" date="2018-04" db="EMBL/GenBank/DDBJ databases">
        <title>Whole genome sequencing of Hypsizygus marmoreus.</title>
        <authorList>
            <person name="Choi I.-G."/>
            <person name="Min B."/>
            <person name="Kim J.-G."/>
            <person name="Kim S."/>
            <person name="Oh Y.-L."/>
            <person name="Kong W.-S."/>
            <person name="Park H."/>
            <person name="Jeong J."/>
            <person name="Song E.-S."/>
        </authorList>
    </citation>
    <scope>NUCLEOTIDE SEQUENCE [LARGE SCALE GENOMIC DNA]</scope>
    <source>
        <strain evidence="9">51987-8</strain>
    </source>
</reference>
<dbReference type="OrthoDB" id="443682at2759"/>
<feature type="region of interest" description="Disordered" evidence="7">
    <location>
        <begin position="653"/>
        <end position="675"/>
    </location>
</feature>
<evidence type="ECO:0000256" key="7">
    <source>
        <dbReference type="SAM" id="MobiDB-lite"/>
    </source>
</evidence>
<evidence type="ECO:0000256" key="2">
    <source>
        <dbReference type="ARBA" id="ARBA00012759"/>
    </source>
</evidence>
<accession>A0A369J7E7</accession>
<feature type="compositionally biased region" description="Polar residues" evidence="7">
    <location>
        <begin position="653"/>
        <end position="662"/>
    </location>
</feature>
<dbReference type="EC" id="3.4.19.12" evidence="2"/>
<keyword evidence="6" id="KW-0788">Thiol protease</keyword>
<feature type="domain" description="UBA" evidence="8">
    <location>
        <begin position="3"/>
        <end position="50"/>
    </location>
</feature>
<dbReference type="GO" id="GO:0070628">
    <property type="term" value="F:proteasome binding"/>
    <property type="evidence" value="ECO:0007669"/>
    <property type="project" value="TreeGrafter"/>
</dbReference>
<dbReference type="InParanoid" id="A0A369J7E7"/>
<dbReference type="EMBL" id="LUEZ02000113">
    <property type="protein sequence ID" value="RDB17332.1"/>
    <property type="molecule type" value="Genomic_DNA"/>
</dbReference>
<dbReference type="AlphaFoldDB" id="A0A369J7E7"/>
<keyword evidence="3" id="KW-0645">Protease</keyword>
<keyword evidence="4" id="KW-0833">Ubl conjugation pathway</keyword>
<comment type="caution">
    <text evidence="9">The sequence shown here is derived from an EMBL/GenBank/DDBJ whole genome shotgun (WGS) entry which is preliminary data.</text>
</comment>